<dbReference type="EMBL" id="MU276070">
    <property type="protein sequence ID" value="KAI0042360.1"/>
    <property type="molecule type" value="Genomic_DNA"/>
</dbReference>
<reference evidence="1" key="2">
    <citation type="journal article" date="2022" name="New Phytol.">
        <title>Evolutionary transition to the ectomycorrhizal habit in the genomes of a hyperdiverse lineage of mushroom-forming fungi.</title>
        <authorList>
            <person name="Looney B."/>
            <person name="Miyauchi S."/>
            <person name="Morin E."/>
            <person name="Drula E."/>
            <person name="Courty P.E."/>
            <person name="Kohler A."/>
            <person name="Kuo A."/>
            <person name="LaButti K."/>
            <person name="Pangilinan J."/>
            <person name="Lipzen A."/>
            <person name="Riley R."/>
            <person name="Andreopoulos W."/>
            <person name="He G."/>
            <person name="Johnson J."/>
            <person name="Nolan M."/>
            <person name="Tritt A."/>
            <person name="Barry K.W."/>
            <person name="Grigoriev I.V."/>
            <person name="Nagy L.G."/>
            <person name="Hibbett D."/>
            <person name="Henrissat B."/>
            <person name="Matheny P.B."/>
            <person name="Labbe J."/>
            <person name="Martin F.M."/>
        </authorList>
    </citation>
    <scope>NUCLEOTIDE SEQUENCE</scope>
    <source>
        <strain evidence="1">FP105234-sp</strain>
    </source>
</reference>
<organism evidence="1 2">
    <name type="scientific">Auriscalpium vulgare</name>
    <dbReference type="NCBI Taxonomy" id="40419"/>
    <lineage>
        <taxon>Eukaryota</taxon>
        <taxon>Fungi</taxon>
        <taxon>Dikarya</taxon>
        <taxon>Basidiomycota</taxon>
        <taxon>Agaricomycotina</taxon>
        <taxon>Agaricomycetes</taxon>
        <taxon>Russulales</taxon>
        <taxon>Auriscalpiaceae</taxon>
        <taxon>Auriscalpium</taxon>
    </lineage>
</organism>
<keyword evidence="2" id="KW-1185">Reference proteome</keyword>
<sequence length="143" mass="16143">MQEDGTGVVVELVRRRTGRFLGPLFGDSQARTGRPSAACQSTTTTDDDELIARHPQLIWRAHPFMDPDIPVARLPPEILALIFSILTAIDRPMLNRSQTANLKLRRKNKLGWVTVTHVCQRWRTIALRNPLLWASNIALPSQL</sequence>
<accession>A0ACB8RFI5</accession>
<name>A0ACB8RFI5_9AGAM</name>
<comment type="caution">
    <text evidence="1">The sequence shown here is derived from an EMBL/GenBank/DDBJ whole genome shotgun (WGS) entry which is preliminary data.</text>
</comment>
<proteinExistence type="predicted"/>
<gene>
    <name evidence="1" type="ORF">FA95DRAFT_1610264</name>
</gene>
<feature type="non-terminal residue" evidence="1">
    <location>
        <position position="143"/>
    </location>
</feature>
<protein>
    <submittedName>
        <fullName evidence="1">Uncharacterized protein</fullName>
    </submittedName>
</protein>
<evidence type="ECO:0000313" key="1">
    <source>
        <dbReference type="EMBL" id="KAI0042360.1"/>
    </source>
</evidence>
<evidence type="ECO:0000313" key="2">
    <source>
        <dbReference type="Proteomes" id="UP000814033"/>
    </source>
</evidence>
<dbReference type="Proteomes" id="UP000814033">
    <property type="component" value="Unassembled WGS sequence"/>
</dbReference>
<reference evidence="1" key="1">
    <citation type="submission" date="2021-02" db="EMBL/GenBank/DDBJ databases">
        <authorList>
            <consortium name="DOE Joint Genome Institute"/>
            <person name="Ahrendt S."/>
            <person name="Looney B.P."/>
            <person name="Miyauchi S."/>
            <person name="Morin E."/>
            <person name="Drula E."/>
            <person name="Courty P.E."/>
            <person name="Chicoki N."/>
            <person name="Fauchery L."/>
            <person name="Kohler A."/>
            <person name="Kuo A."/>
            <person name="Labutti K."/>
            <person name="Pangilinan J."/>
            <person name="Lipzen A."/>
            <person name="Riley R."/>
            <person name="Andreopoulos W."/>
            <person name="He G."/>
            <person name="Johnson J."/>
            <person name="Barry K.W."/>
            <person name="Grigoriev I.V."/>
            <person name="Nagy L."/>
            <person name="Hibbett D."/>
            <person name="Henrissat B."/>
            <person name="Matheny P.B."/>
            <person name="Labbe J."/>
            <person name="Martin F."/>
        </authorList>
    </citation>
    <scope>NUCLEOTIDE SEQUENCE</scope>
    <source>
        <strain evidence="1">FP105234-sp</strain>
    </source>
</reference>